<keyword evidence="2" id="KW-0808">Transferase</keyword>
<dbReference type="GO" id="GO:0016301">
    <property type="term" value="F:kinase activity"/>
    <property type="evidence" value="ECO:0007669"/>
    <property type="project" value="UniProtKB-KW"/>
</dbReference>
<accession>A0A368VNP9</accession>
<evidence type="ECO:0000313" key="3">
    <source>
        <dbReference type="Proteomes" id="UP000252415"/>
    </source>
</evidence>
<comment type="caution">
    <text evidence="2">The sequence shown here is derived from an EMBL/GenBank/DDBJ whole genome shotgun (WGS) entry which is preliminary data.</text>
</comment>
<dbReference type="SUPFAM" id="SSF53067">
    <property type="entry name" value="Actin-like ATPase domain"/>
    <property type="match status" value="1"/>
</dbReference>
<dbReference type="Gene3D" id="3.30.420.40">
    <property type="match status" value="2"/>
</dbReference>
<reference evidence="2 3" key="1">
    <citation type="submission" date="2018-07" db="EMBL/GenBank/DDBJ databases">
        <title>Genomic Encyclopedia of Type Strains, Phase III (KMG-III): the genomes of soil and plant-associated and newly described type strains.</title>
        <authorList>
            <person name="Whitman W."/>
        </authorList>
    </citation>
    <scope>NUCLEOTIDE SEQUENCE [LARGE SCALE GENOMIC DNA]</scope>
    <source>
        <strain evidence="2 3">CECT 7506</strain>
    </source>
</reference>
<keyword evidence="3" id="KW-1185">Reference proteome</keyword>
<sequence length="329" mass="35634">MNSKQIVIGIDGGGTHTRVMVSDLDGNVLSYIERGSASIYKDEQATQNVHEAIAEALQMADRSCEHAQALVAGIAGYDDPSDLEWIAPLTELPGLTCPKWHVNDAVSAHSGALMTKPGIVVIAGTGSIITGITEDGQYIRNYDFHHYAASAARYISYDAVYETLAGHTNETDSKLIRLMLEHWNVSSINEFTAAAKRGFTEDRRERDKQFGEFAPFLTEAAEHGSSVAVRVCNRAIDQMKVGIELIASSFTSDEVAVTFIGSVVNSPYFYQALSGQLTAAGSNKRYAVVKPQFAPVTGSVLLALKNLSIPINEAIINNLRITAHSLNNK</sequence>
<organism evidence="2 3">
    <name type="scientific">Paenibacillus prosopidis</name>
    <dbReference type="NCBI Taxonomy" id="630520"/>
    <lineage>
        <taxon>Bacteria</taxon>
        <taxon>Bacillati</taxon>
        <taxon>Bacillota</taxon>
        <taxon>Bacilli</taxon>
        <taxon>Bacillales</taxon>
        <taxon>Paenibacillaceae</taxon>
        <taxon>Paenibacillus</taxon>
    </lineage>
</organism>
<feature type="domain" description="ATPase BadF/BadG/BcrA/BcrD type" evidence="1">
    <location>
        <begin position="8"/>
        <end position="303"/>
    </location>
</feature>
<dbReference type="RefSeq" id="WP_245976502.1">
    <property type="nucleotide sequence ID" value="NZ_QPJD01000014.1"/>
</dbReference>
<dbReference type="PANTHER" id="PTHR43190">
    <property type="entry name" value="N-ACETYL-D-GLUCOSAMINE KINASE"/>
    <property type="match status" value="1"/>
</dbReference>
<dbReference type="EMBL" id="QPJD01000014">
    <property type="protein sequence ID" value="RCW43114.1"/>
    <property type="molecule type" value="Genomic_DNA"/>
</dbReference>
<gene>
    <name evidence="2" type="ORF">DFP97_114179</name>
</gene>
<protein>
    <submittedName>
        <fullName evidence="2">Glucosamine kinase</fullName>
    </submittedName>
</protein>
<dbReference type="InterPro" id="IPR002731">
    <property type="entry name" value="ATPase_BadF"/>
</dbReference>
<dbReference type="PANTHER" id="PTHR43190:SF3">
    <property type="entry name" value="N-ACETYL-D-GLUCOSAMINE KINASE"/>
    <property type="match status" value="1"/>
</dbReference>
<name>A0A368VNP9_9BACL</name>
<dbReference type="InterPro" id="IPR052519">
    <property type="entry name" value="Euk-type_GlcNAc_Kinase"/>
</dbReference>
<evidence type="ECO:0000313" key="2">
    <source>
        <dbReference type="EMBL" id="RCW43114.1"/>
    </source>
</evidence>
<dbReference type="AlphaFoldDB" id="A0A368VNP9"/>
<dbReference type="InterPro" id="IPR043129">
    <property type="entry name" value="ATPase_NBD"/>
</dbReference>
<proteinExistence type="predicted"/>
<dbReference type="Pfam" id="PF01869">
    <property type="entry name" value="BcrAD_BadFG"/>
    <property type="match status" value="1"/>
</dbReference>
<keyword evidence="2" id="KW-0418">Kinase</keyword>
<dbReference type="Proteomes" id="UP000252415">
    <property type="component" value="Unassembled WGS sequence"/>
</dbReference>
<evidence type="ECO:0000259" key="1">
    <source>
        <dbReference type="Pfam" id="PF01869"/>
    </source>
</evidence>